<feature type="region of interest" description="Disordered" evidence="1">
    <location>
        <begin position="1"/>
        <end position="23"/>
    </location>
</feature>
<accession>A0A3P6CZA2</accession>
<evidence type="ECO:0000256" key="1">
    <source>
        <dbReference type="SAM" id="MobiDB-lite"/>
    </source>
</evidence>
<dbReference type="Gramene" id="A10p21890.2_BraZ1">
    <property type="protein sequence ID" value="A10p21890.2_BraZ1.CDS"/>
    <property type="gene ID" value="A10g21890.2_BraZ1"/>
</dbReference>
<evidence type="ECO:0000313" key="3">
    <source>
        <dbReference type="EMBL" id="VDD18998.1"/>
    </source>
</evidence>
<gene>
    <name evidence="3" type="ORF">BRAA10T44170Z</name>
    <name evidence="2" type="ORF">BRAPAZ1V2_A10P21890.2</name>
</gene>
<protein>
    <submittedName>
        <fullName evidence="2">Uncharacterized protein</fullName>
    </submittedName>
</protein>
<dbReference type="EMBL" id="LR031577">
    <property type="protein sequence ID" value="VDD18998.1"/>
    <property type="molecule type" value="Genomic_DNA"/>
</dbReference>
<dbReference type="Proteomes" id="UP000694005">
    <property type="component" value="Chromosome A10"/>
</dbReference>
<dbReference type="AlphaFoldDB" id="A0A3P6CZA2"/>
<organism evidence="3">
    <name type="scientific">Brassica campestris</name>
    <name type="common">Field mustard</name>
    <dbReference type="NCBI Taxonomy" id="3711"/>
    <lineage>
        <taxon>Eukaryota</taxon>
        <taxon>Viridiplantae</taxon>
        <taxon>Streptophyta</taxon>
        <taxon>Embryophyta</taxon>
        <taxon>Tracheophyta</taxon>
        <taxon>Spermatophyta</taxon>
        <taxon>Magnoliopsida</taxon>
        <taxon>eudicotyledons</taxon>
        <taxon>Gunneridae</taxon>
        <taxon>Pentapetalae</taxon>
        <taxon>rosids</taxon>
        <taxon>malvids</taxon>
        <taxon>Brassicales</taxon>
        <taxon>Brassicaceae</taxon>
        <taxon>Brassiceae</taxon>
        <taxon>Brassica</taxon>
    </lineage>
</organism>
<name>A0A3P6CZA2_BRACM</name>
<proteinExistence type="predicted"/>
<evidence type="ECO:0000313" key="2">
    <source>
        <dbReference type="EMBL" id="CAG7910943.1"/>
    </source>
</evidence>
<feature type="region of interest" description="Disordered" evidence="1">
    <location>
        <begin position="67"/>
        <end position="86"/>
    </location>
</feature>
<sequence length="86" mass="9863">MGLKEVPPLSSPDTTTTGKACHRKPPLLVLLELRNGFETGAKPPYRWRLGGATSNRRHYVHHRVNNEALSSTEERRRRTLRSAFER</sequence>
<reference evidence="3" key="1">
    <citation type="submission" date="2018-11" db="EMBL/GenBank/DDBJ databases">
        <authorList>
            <consortium name="Genoscope - CEA"/>
            <person name="William W."/>
        </authorList>
    </citation>
    <scope>NUCLEOTIDE SEQUENCE</scope>
</reference>
<dbReference type="EMBL" id="LS974626">
    <property type="protein sequence ID" value="CAG7910943.1"/>
    <property type="molecule type" value="Genomic_DNA"/>
</dbReference>